<accession>A0A6J4RHX6</accession>
<dbReference type="GO" id="GO:0006797">
    <property type="term" value="P:polyphosphate metabolic process"/>
    <property type="evidence" value="ECO:0007669"/>
    <property type="project" value="InterPro"/>
</dbReference>
<keyword evidence="3" id="KW-0808">Transferase</keyword>
<dbReference type="PANTHER" id="PTHR34383:SF3">
    <property type="entry name" value="POLYPHOSPHATE:AMP PHOSPHOTRANSFERASE"/>
    <property type="match status" value="1"/>
</dbReference>
<keyword evidence="3" id="KW-0418">Kinase</keyword>
<dbReference type="EMBL" id="CADCVL010000109">
    <property type="protein sequence ID" value="CAA9469334.1"/>
    <property type="molecule type" value="Genomic_DNA"/>
</dbReference>
<feature type="domain" description="Polyphosphate kinase-2-related" evidence="2">
    <location>
        <begin position="59"/>
        <end position="284"/>
    </location>
</feature>
<dbReference type="InterPro" id="IPR027417">
    <property type="entry name" value="P-loop_NTPase"/>
</dbReference>
<evidence type="ECO:0000256" key="1">
    <source>
        <dbReference type="SAM" id="MobiDB-lite"/>
    </source>
</evidence>
<organism evidence="3">
    <name type="scientific">uncultured Solirubrobacteraceae bacterium</name>
    <dbReference type="NCBI Taxonomy" id="1162706"/>
    <lineage>
        <taxon>Bacteria</taxon>
        <taxon>Bacillati</taxon>
        <taxon>Actinomycetota</taxon>
        <taxon>Thermoleophilia</taxon>
        <taxon>Solirubrobacterales</taxon>
        <taxon>Solirubrobacteraceae</taxon>
        <taxon>environmental samples</taxon>
    </lineage>
</organism>
<dbReference type="EC" id="2.-.-.-" evidence="3"/>
<reference evidence="3" key="1">
    <citation type="submission" date="2020-02" db="EMBL/GenBank/DDBJ databases">
        <authorList>
            <person name="Meier V. D."/>
        </authorList>
    </citation>
    <scope>NUCLEOTIDE SEQUENCE</scope>
    <source>
        <strain evidence="3">AVDCRST_MAG65</strain>
    </source>
</reference>
<dbReference type="Pfam" id="PF03976">
    <property type="entry name" value="PPK2"/>
    <property type="match status" value="1"/>
</dbReference>
<evidence type="ECO:0000259" key="2">
    <source>
        <dbReference type="Pfam" id="PF03976"/>
    </source>
</evidence>
<feature type="region of interest" description="Disordered" evidence="1">
    <location>
        <begin position="1"/>
        <end position="60"/>
    </location>
</feature>
<dbReference type="Gene3D" id="3.40.50.300">
    <property type="entry name" value="P-loop containing nucleotide triphosphate hydrolases"/>
    <property type="match status" value="1"/>
</dbReference>
<dbReference type="AlphaFoldDB" id="A0A6J4RHX6"/>
<dbReference type="GO" id="GO:0016776">
    <property type="term" value="F:phosphotransferase activity, phosphate group as acceptor"/>
    <property type="evidence" value="ECO:0007669"/>
    <property type="project" value="InterPro"/>
</dbReference>
<feature type="compositionally biased region" description="Basic and acidic residues" evidence="1">
    <location>
        <begin position="1"/>
        <end position="10"/>
    </location>
</feature>
<evidence type="ECO:0000313" key="3">
    <source>
        <dbReference type="EMBL" id="CAA9469334.1"/>
    </source>
</evidence>
<protein>
    <submittedName>
        <fullName evidence="3">Polyphosphate kinase 2</fullName>
        <ecNumber evidence="3">2.-.-.-</ecNumber>
    </submittedName>
</protein>
<dbReference type="GO" id="GO:0016301">
    <property type="term" value="F:kinase activity"/>
    <property type="evidence" value="ECO:0007669"/>
    <property type="project" value="UniProtKB-KW"/>
</dbReference>
<dbReference type="PANTHER" id="PTHR34383">
    <property type="entry name" value="POLYPHOSPHATE:AMP PHOSPHOTRANSFERASE-RELATED"/>
    <property type="match status" value="1"/>
</dbReference>
<dbReference type="InterPro" id="IPR022488">
    <property type="entry name" value="PPK2-related"/>
</dbReference>
<dbReference type="SUPFAM" id="SSF52540">
    <property type="entry name" value="P-loop containing nucleoside triphosphate hydrolases"/>
    <property type="match status" value="1"/>
</dbReference>
<name>A0A6J4RHX6_9ACTN</name>
<gene>
    <name evidence="3" type="ORF">AVDCRST_MAG65-621</name>
</gene>
<dbReference type="NCBIfam" id="TIGR03709">
    <property type="entry name" value="PPK2_rel_1"/>
    <property type="match status" value="1"/>
</dbReference>
<dbReference type="InterPro" id="IPR022300">
    <property type="entry name" value="PPK2-rel_1"/>
</dbReference>
<sequence>MADSTARLEDVAGADPIEARRPAAGAPAPAPGTRTYRVDPEAPVTLSELDTDESEGYGSKRDVKDELSALRDRISELQARLYADGRRSLLVVLQAMDTGGKDGAIKDVFRGVNPQGCQVWSFKTPSSEELSHDFLWRYHQKAPPRGMITIFNRSHYEDVLVVRVKDIVPESVWRPRYESIRDFEETLGREGVSVLKFFLHISKDEQKRRLEARLRKPDKHWKFSSADLVERKRWDDYQLAFQDAINATSTADAPWYVVPSDHKWFRNLVIARTIAATLEQMDPQFPPSESGLESIVVH</sequence>
<proteinExistence type="predicted"/>